<dbReference type="EMBL" id="JBEOKT010000004">
    <property type="protein sequence ID" value="MER2997134.1"/>
    <property type="molecule type" value="Genomic_DNA"/>
</dbReference>
<evidence type="ECO:0000313" key="2">
    <source>
        <dbReference type="Proteomes" id="UP001476807"/>
    </source>
</evidence>
<comment type="caution">
    <text evidence="1">The sequence shown here is derived from an EMBL/GenBank/DDBJ whole genome shotgun (WGS) entry which is preliminary data.</text>
</comment>
<reference evidence="1 2" key="1">
    <citation type="submission" date="2024-06" db="EMBL/GenBank/DDBJ databases">
        <title>Pontibacter populi HYL7-15.</title>
        <authorList>
            <person name="Kim M.K."/>
        </authorList>
    </citation>
    <scope>NUCLEOTIDE SEQUENCE [LARGE SCALE GENOMIC DNA]</scope>
    <source>
        <strain evidence="1 2">HYL7-15</strain>
    </source>
</reference>
<keyword evidence="2" id="KW-1185">Reference proteome</keyword>
<dbReference type="Proteomes" id="UP001476807">
    <property type="component" value="Unassembled WGS sequence"/>
</dbReference>
<protein>
    <submittedName>
        <fullName evidence="1">Uncharacterized protein</fullName>
    </submittedName>
</protein>
<gene>
    <name evidence="1" type="ORF">ABS362_06220</name>
</gene>
<accession>A0ABV1RRX1</accession>
<name>A0ABV1RRX1_9BACT</name>
<proteinExistence type="predicted"/>
<organism evidence="1 2">
    <name type="scientific">Pontibacter populi</name>
    <dbReference type="NCBI Taxonomy" id="890055"/>
    <lineage>
        <taxon>Bacteria</taxon>
        <taxon>Pseudomonadati</taxon>
        <taxon>Bacteroidota</taxon>
        <taxon>Cytophagia</taxon>
        <taxon>Cytophagales</taxon>
        <taxon>Hymenobacteraceae</taxon>
        <taxon>Pontibacter</taxon>
    </lineage>
</organism>
<dbReference type="RefSeq" id="WP_350411518.1">
    <property type="nucleotide sequence ID" value="NZ_JBEOKT010000004.1"/>
</dbReference>
<sequence>MAVLEVIKHTKAAFKIMKDPQTGWKHKLKEVLIEIGIIVFAITLSLWLHNWSEQNHIKQEEKEFLTGLKVDLEKDLTELNGDIETYRNVEKGFNYFYKVAYGLPLQQDSLKLYKWVLYNTTHFNSNNSRYEGLKASGKLGIIENKELLNNILELYQEDILWLNLLNADLNNYKREKLEPAINTFLIQDKDNNGNWEQVLREPQIQNNLRHFARLNEIMAKYDSLITKYNKTISLIAEEIEE</sequence>
<evidence type="ECO:0000313" key="1">
    <source>
        <dbReference type="EMBL" id="MER2997134.1"/>
    </source>
</evidence>